<gene>
    <name evidence="10" type="ORF">Ga0061069_103265</name>
</gene>
<keyword evidence="11" id="KW-1185">Reference proteome</keyword>
<evidence type="ECO:0000256" key="3">
    <source>
        <dbReference type="ARBA" id="ARBA00022475"/>
    </source>
</evidence>
<dbReference type="AlphaFoldDB" id="A0A0K6HXN1"/>
<feature type="transmembrane region" description="Helical" evidence="8">
    <location>
        <begin position="171"/>
        <end position="196"/>
    </location>
</feature>
<keyword evidence="6 8" id="KW-1133">Transmembrane helix</keyword>
<comment type="subcellular location">
    <subcellularLocation>
        <location evidence="1">Cell inner membrane</location>
        <topology evidence="1">Multi-pass membrane protein</topology>
    </subcellularLocation>
</comment>
<dbReference type="OrthoDB" id="9805682at2"/>
<proteinExistence type="inferred from homology"/>
<evidence type="ECO:0000256" key="6">
    <source>
        <dbReference type="ARBA" id="ARBA00022989"/>
    </source>
</evidence>
<feature type="domain" description="Type II secretion system protein GspF" evidence="9">
    <location>
        <begin position="71"/>
        <end position="194"/>
    </location>
</feature>
<evidence type="ECO:0000313" key="10">
    <source>
        <dbReference type="EMBL" id="CUA95807.1"/>
    </source>
</evidence>
<evidence type="ECO:0000256" key="2">
    <source>
        <dbReference type="ARBA" id="ARBA00005745"/>
    </source>
</evidence>
<keyword evidence="4" id="KW-0997">Cell inner membrane</keyword>
<dbReference type="Pfam" id="PF00482">
    <property type="entry name" value="T2SSF"/>
    <property type="match status" value="2"/>
</dbReference>
<reference evidence="11" key="1">
    <citation type="submission" date="2015-08" db="EMBL/GenBank/DDBJ databases">
        <authorList>
            <person name="Varghese N."/>
        </authorList>
    </citation>
    <scope>NUCLEOTIDE SEQUENCE [LARGE SCALE GENOMIC DNA]</scope>
    <source>
        <strain evidence="11">DSM 18181</strain>
    </source>
</reference>
<accession>A0A0K6HXN1</accession>
<dbReference type="GO" id="GO:0005886">
    <property type="term" value="C:plasma membrane"/>
    <property type="evidence" value="ECO:0007669"/>
    <property type="project" value="UniProtKB-SubCell"/>
</dbReference>
<evidence type="ECO:0000256" key="1">
    <source>
        <dbReference type="ARBA" id="ARBA00004429"/>
    </source>
</evidence>
<feature type="transmembrane region" description="Helical" evidence="8">
    <location>
        <begin position="378"/>
        <end position="398"/>
    </location>
</feature>
<keyword evidence="5 8" id="KW-0812">Transmembrane</keyword>
<dbReference type="PANTHER" id="PTHR30012">
    <property type="entry name" value="GENERAL SECRETION PATHWAY PROTEIN"/>
    <property type="match status" value="1"/>
</dbReference>
<dbReference type="Gene3D" id="1.20.81.30">
    <property type="entry name" value="Type II secretion system (T2SS), domain F"/>
    <property type="match status" value="2"/>
</dbReference>
<dbReference type="InterPro" id="IPR042094">
    <property type="entry name" value="T2SS_GspF_sf"/>
</dbReference>
<evidence type="ECO:0000256" key="4">
    <source>
        <dbReference type="ARBA" id="ARBA00022519"/>
    </source>
</evidence>
<organism evidence="10 11">
    <name type="scientific">Thiomonas bhubaneswarensis</name>
    <dbReference type="NCBI Taxonomy" id="339866"/>
    <lineage>
        <taxon>Bacteria</taxon>
        <taxon>Pseudomonadati</taxon>
        <taxon>Pseudomonadota</taxon>
        <taxon>Betaproteobacteria</taxon>
        <taxon>Burkholderiales</taxon>
        <taxon>Thiomonas</taxon>
    </lineage>
</organism>
<dbReference type="RefSeq" id="WP_055450050.1">
    <property type="nucleotide sequence ID" value="NZ_CYHF01000003.1"/>
</dbReference>
<name>A0A0K6HXN1_9BURK</name>
<evidence type="ECO:0000256" key="8">
    <source>
        <dbReference type="SAM" id="Phobius"/>
    </source>
</evidence>
<dbReference type="InterPro" id="IPR018076">
    <property type="entry name" value="T2SS_GspF_dom"/>
</dbReference>
<sequence>MATATARTAKEALFEWEGKDRQGKLQRGELRAGSEAIVSAALRRQGILVTKVKKRRLTSGKAIKAKDISTFTRQMSTMIKAGVPLLQSFDIVGRGHPNPNMARLIMDIRSDVETGTSLSNAFRKHPKYFDALYCNLVEAGETAGMLELVLDRLATYQEKSLAIKSKIKSALTYPIAVMVVAFVVVSIIMLFVVPVFTEVFSQFGASLPAPTLMVVAMSNFFVHYWYILFGTIFLGGYFFLQSWKKSVKMQETMDRLLLRVPVFGKLVRLGALARWTRTLATMFGAGVPLVEALDAVGGAAGNIVYLRATEKIQQDVSTGTSLTTSMQTQGVFPPLVIQLTSIGEESGSLDSMLSKAADIYEAEVDELVKNLSALLEPIIIVFLGVIIGGLVVAMYLPIFNLGKVVG</sequence>
<dbReference type="PRINTS" id="PR00812">
    <property type="entry name" value="BCTERIALGSPF"/>
</dbReference>
<dbReference type="GO" id="GO:0015628">
    <property type="term" value="P:protein secretion by the type II secretion system"/>
    <property type="evidence" value="ECO:0007669"/>
    <property type="project" value="TreeGrafter"/>
</dbReference>
<dbReference type="FunFam" id="1.20.81.30:FF:000001">
    <property type="entry name" value="Type II secretion system protein F"/>
    <property type="match status" value="2"/>
</dbReference>
<dbReference type="EMBL" id="CYHF01000003">
    <property type="protein sequence ID" value="CUA95807.1"/>
    <property type="molecule type" value="Genomic_DNA"/>
</dbReference>
<evidence type="ECO:0000256" key="7">
    <source>
        <dbReference type="ARBA" id="ARBA00023136"/>
    </source>
</evidence>
<feature type="domain" description="Type II secretion system protein GspF" evidence="9">
    <location>
        <begin position="275"/>
        <end position="397"/>
    </location>
</feature>
<dbReference type="Proteomes" id="UP000183649">
    <property type="component" value="Unassembled WGS sequence"/>
</dbReference>
<evidence type="ECO:0000259" key="9">
    <source>
        <dbReference type="Pfam" id="PF00482"/>
    </source>
</evidence>
<protein>
    <submittedName>
        <fullName evidence="10">Type II secretory pathway, component PulF</fullName>
    </submittedName>
</protein>
<dbReference type="PANTHER" id="PTHR30012:SF7">
    <property type="entry name" value="PROTEIN TRANSPORT PROTEIN HOFC HOMOLOG"/>
    <property type="match status" value="1"/>
</dbReference>
<comment type="similarity">
    <text evidence="2">Belongs to the GSP F family.</text>
</comment>
<dbReference type="InterPro" id="IPR003004">
    <property type="entry name" value="GspF/PilC"/>
</dbReference>
<dbReference type="STRING" id="339866.GCA_001418255_01144"/>
<feature type="transmembrane region" description="Helical" evidence="8">
    <location>
        <begin position="216"/>
        <end position="240"/>
    </location>
</feature>
<evidence type="ECO:0000313" key="11">
    <source>
        <dbReference type="Proteomes" id="UP000183649"/>
    </source>
</evidence>
<keyword evidence="3" id="KW-1003">Cell membrane</keyword>
<evidence type="ECO:0000256" key="5">
    <source>
        <dbReference type="ARBA" id="ARBA00022692"/>
    </source>
</evidence>
<keyword evidence="7 8" id="KW-0472">Membrane</keyword>